<dbReference type="GO" id="GO:0006396">
    <property type="term" value="P:RNA processing"/>
    <property type="evidence" value="ECO:0007669"/>
    <property type="project" value="UniProtKB-ARBA"/>
</dbReference>
<organism evidence="2 3">
    <name type="scientific">Hahella chejuensis (strain KCTC 2396)</name>
    <dbReference type="NCBI Taxonomy" id="349521"/>
    <lineage>
        <taxon>Bacteria</taxon>
        <taxon>Pseudomonadati</taxon>
        <taxon>Pseudomonadota</taxon>
        <taxon>Gammaproteobacteria</taxon>
        <taxon>Oceanospirillales</taxon>
        <taxon>Hahellaceae</taxon>
        <taxon>Hahella</taxon>
    </lineage>
</organism>
<dbReference type="EC" id="4.2.1.70" evidence="2"/>
<dbReference type="Gene3D" id="3.30.2350.10">
    <property type="entry name" value="Pseudouridine synthase"/>
    <property type="match status" value="1"/>
</dbReference>
<accession>Q2SJX2</accession>
<evidence type="ECO:0000313" key="2">
    <source>
        <dbReference type="EMBL" id="ABC29052.1"/>
    </source>
</evidence>
<proteinExistence type="predicted"/>
<dbReference type="SUPFAM" id="SSF55120">
    <property type="entry name" value="Pseudouridine synthase"/>
    <property type="match status" value="1"/>
</dbReference>
<dbReference type="InterPro" id="IPR020103">
    <property type="entry name" value="PsdUridine_synth_cat_dom_sf"/>
</dbReference>
<dbReference type="GO" id="GO:0004730">
    <property type="term" value="F:pseudouridylate synthase activity"/>
    <property type="evidence" value="ECO:0007669"/>
    <property type="project" value="UniProtKB-EC"/>
</dbReference>
<reference evidence="2 3" key="1">
    <citation type="journal article" date="2005" name="Nucleic Acids Res.">
        <title>Genomic blueprint of Hahella chejuensis, a marine microbe producing an algicidal agent.</title>
        <authorList>
            <person name="Jeong H."/>
            <person name="Yim J.H."/>
            <person name="Lee C."/>
            <person name="Choi S.-H."/>
            <person name="Park Y.K."/>
            <person name="Yoon S.H."/>
            <person name="Hur C.-G."/>
            <person name="Kang H.-Y."/>
            <person name="Kim D."/>
            <person name="Lee H.H."/>
            <person name="Park K.H."/>
            <person name="Park S.-H."/>
            <person name="Park H.-S."/>
            <person name="Lee H.K."/>
            <person name="Oh T.K."/>
            <person name="Kim J.F."/>
        </authorList>
    </citation>
    <scope>NUCLEOTIDE SEQUENCE [LARGE SCALE GENOMIC DNA]</scope>
    <source>
        <strain evidence="2 3">KCTC 2396</strain>
    </source>
</reference>
<dbReference type="Pfam" id="PF00849">
    <property type="entry name" value="PseudoU_synth_2"/>
    <property type="match status" value="1"/>
</dbReference>
<gene>
    <name evidence="2" type="primary">rluA2</name>
    <name evidence="2" type="ordered locus">HCH_02226</name>
</gene>
<dbReference type="STRING" id="349521.HCH_02226"/>
<keyword evidence="2" id="KW-0456">Lyase</keyword>
<name>Q2SJX2_HAHCH</name>
<keyword evidence="3" id="KW-1185">Reference proteome</keyword>
<protein>
    <submittedName>
        <fullName evidence="2">Pseudouridylate synthases, 23S RNA-specific</fullName>
        <ecNumber evidence="2">4.2.1.70</ecNumber>
    </submittedName>
</protein>
<dbReference type="eggNOG" id="COG0564">
    <property type="taxonomic scope" value="Bacteria"/>
</dbReference>
<dbReference type="InterPro" id="IPR006145">
    <property type="entry name" value="PsdUridine_synth_RsuA/RluA"/>
</dbReference>
<dbReference type="CDD" id="cd02869">
    <property type="entry name" value="PseudoU_synth_RluA_like"/>
    <property type="match status" value="1"/>
</dbReference>
<dbReference type="HOGENOM" id="CLU_016902_8_5_6"/>
<evidence type="ECO:0000313" key="3">
    <source>
        <dbReference type="Proteomes" id="UP000000238"/>
    </source>
</evidence>
<dbReference type="GO" id="GO:0009982">
    <property type="term" value="F:pseudouridine synthase activity"/>
    <property type="evidence" value="ECO:0007669"/>
    <property type="project" value="InterPro"/>
</dbReference>
<dbReference type="GO" id="GO:0003723">
    <property type="term" value="F:RNA binding"/>
    <property type="evidence" value="ECO:0007669"/>
    <property type="project" value="InterPro"/>
</dbReference>
<dbReference type="KEGG" id="hch:HCH_02226"/>
<evidence type="ECO:0000259" key="1">
    <source>
        <dbReference type="Pfam" id="PF00849"/>
    </source>
</evidence>
<sequence length="297" mass="33377">MPSDNVWRSGSGEVDPQSRWRRKLIVGETVADASTWLAAQTGLSKQKVKDAMLKGAVWWKRGGKPQKRLRRAKSPLAVGDVLELNYDPQILALNSPQPTLVADHDAYSIWCKPAGLLTQGSEWGDHCSLLRMAELHFQSKRQVFLLHRLDREAMGLVIIAHNKAAAGRFGALLQDNALDKFYLARVKGRLAQEQGEIDFPVDGKSALSYYQVQHYDDATDSSLVRVKLITGRKHQIRRHFADLGYPLLGDPRYGSGNKHEDGLMLAATELAFTCPMRRRAMRVVMPEALLPAWSRQR</sequence>
<feature type="domain" description="Pseudouridine synthase RsuA/RluA-like" evidence="1">
    <location>
        <begin position="107"/>
        <end position="241"/>
    </location>
</feature>
<dbReference type="InterPro" id="IPR050188">
    <property type="entry name" value="RluA_PseudoU_synthase"/>
</dbReference>
<dbReference type="EMBL" id="CP000155">
    <property type="protein sequence ID" value="ABC29052.1"/>
    <property type="molecule type" value="Genomic_DNA"/>
</dbReference>
<dbReference type="AlphaFoldDB" id="Q2SJX2"/>
<dbReference type="Proteomes" id="UP000000238">
    <property type="component" value="Chromosome"/>
</dbReference>
<dbReference type="PANTHER" id="PTHR21600">
    <property type="entry name" value="MITOCHONDRIAL RNA PSEUDOURIDINE SYNTHASE"/>
    <property type="match status" value="1"/>
</dbReference>
<dbReference type="GO" id="GO:0140098">
    <property type="term" value="F:catalytic activity, acting on RNA"/>
    <property type="evidence" value="ECO:0007669"/>
    <property type="project" value="UniProtKB-ARBA"/>
</dbReference>
<dbReference type="OrthoDB" id="9807829at2"/>